<name>A0A848MHL3_9GAMM</name>
<protein>
    <submittedName>
        <fullName evidence="1">Uncharacterized protein</fullName>
    </submittedName>
</protein>
<dbReference type="Proteomes" id="UP000585363">
    <property type="component" value="Unassembled WGS sequence"/>
</dbReference>
<reference evidence="1 2" key="2">
    <citation type="submission" date="2020-06" db="EMBL/GenBank/DDBJ databases">
        <title>Polyphasic characterization of a Rahnella strain isolated from tree sap.</title>
        <authorList>
            <person name="Kim I.S."/>
        </authorList>
    </citation>
    <scope>NUCLEOTIDE SEQUENCE [LARGE SCALE GENOMIC DNA]</scope>
    <source>
        <strain evidence="1 2">SAP-1</strain>
    </source>
</reference>
<dbReference type="Gene3D" id="2.60.300.12">
    <property type="entry name" value="HesB-like domain"/>
    <property type="match status" value="1"/>
</dbReference>
<keyword evidence="2" id="KW-1185">Reference proteome</keyword>
<reference evidence="1 2" key="1">
    <citation type="submission" date="2020-01" db="EMBL/GenBank/DDBJ databases">
        <authorList>
            <person name="Lee S.D."/>
        </authorList>
    </citation>
    <scope>NUCLEOTIDE SEQUENCE [LARGE SCALE GENOMIC DNA]</scope>
    <source>
        <strain evidence="1 2">SAP-1</strain>
    </source>
</reference>
<proteinExistence type="predicted"/>
<dbReference type="InterPro" id="IPR035903">
    <property type="entry name" value="HesB-like_dom_sf"/>
</dbReference>
<dbReference type="EMBL" id="JAADJU010000003">
    <property type="protein sequence ID" value="NMP26641.1"/>
    <property type="molecule type" value="Genomic_DNA"/>
</dbReference>
<evidence type="ECO:0000313" key="1">
    <source>
        <dbReference type="EMBL" id="NMP26641.1"/>
    </source>
</evidence>
<dbReference type="RefSeq" id="WP_169402333.1">
    <property type="nucleotide sequence ID" value="NZ_JAADJU010000003.1"/>
</dbReference>
<sequence length="112" mass="12208">MLVIDTLVFERLLQLQRQLLPDGGGLRLTLAGDACSGFRVGLHWSANWQPADHIEVLKGLRLLADARHWPVLQQATLSAGEQDQCSGIRVFLPVADCDCASQQCASSPENAK</sequence>
<evidence type="ECO:0000313" key="2">
    <source>
        <dbReference type="Proteomes" id="UP000585363"/>
    </source>
</evidence>
<dbReference type="SUPFAM" id="SSF89360">
    <property type="entry name" value="HesB-like domain"/>
    <property type="match status" value="1"/>
</dbReference>
<organism evidence="1 2">
    <name type="scientific">Rouxiella aceris</name>
    <dbReference type="NCBI Taxonomy" id="2703884"/>
    <lineage>
        <taxon>Bacteria</taxon>
        <taxon>Pseudomonadati</taxon>
        <taxon>Pseudomonadota</taxon>
        <taxon>Gammaproteobacteria</taxon>
        <taxon>Enterobacterales</taxon>
        <taxon>Yersiniaceae</taxon>
        <taxon>Rouxiella</taxon>
    </lineage>
</organism>
<comment type="caution">
    <text evidence="1">The sequence shown here is derived from an EMBL/GenBank/DDBJ whole genome shotgun (WGS) entry which is preliminary data.</text>
</comment>
<gene>
    <name evidence="1" type="ORF">GW590_07180</name>
</gene>
<dbReference type="AlphaFoldDB" id="A0A848MHL3"/>
<accession>A0A848MHL3</accession>